<feature type="region of interest" description="Disordered" evidence="1">
    <location>
        <begin position="109"/>
        <end position="130"/>
    </location>
</feature>
<comment type="caution">
    <text evidence="2">The sequence shown here is derived from an EMBL/GenBank/DDBJ whole genome shotgun (WGS) entry which is preliminary data.</text>
</comment>
<organism evidence="2 3">
    <name type="scientific">Cuscuta epithymum</name>
    <dbReference type="NCBI Taxonomy" id="186058"/>
    <lineage>
        <taxon>Eukaryota</taxon>
        <taxon>Viridiplantae</taxon>
        <taxon>Streptophyta</taxon>
        <taxon>Embryophyta</taxon>
        <taxon>Tracheophyta</taxon>
        <taxon>Spermatophyta</taxon>
        <taxon>Magnoliopsida</taxon>
        <taxon>eudicotyledons</taxon>
        <taxon>Gunneridae</taxon>
        <taxon>Pentapetalae</taxon>
        <taxon>asterids</taxon>
        <taxon>lamiids</taxon>
        <taxon>Solanales</taxon>
        <taxon>Convolvulaceae</taxon>
        <taxon>Cuscuteae</taxon>
        <taxon>Cuscuta</taxon>
        <taxon>Cuscuta subgen. Cuscuta</taxon>
    </lineage>
</organism>
<dbReference type="EMBL" id="CAMAPF010000915">
    <property type="protein sequence ID" value="CAH9120376.1"/>
    <property type="molecule type" value="Genomic_DNA"/>
</dbReference>
<proteinExistence type="predicted"/>
<dbReference type="Proteomes" id="UP001152523">
    <property type="component" value="Unassembled WGS sequence"/>
</dbReference>
<evidence type="ECO:0000313" key="3">
    <source>
        <dbReference type="Proteomes" id="UP001152523"/>
    </source>
</evidence>
<feature type="region of interest" description="Disordered" evidence="1">
    <location>
        <begin position="44"/>
        <end position="75"/>
    </location>
</feature>
<evidence type="ECO:0000313" key="2">
    <source>
        <dbReference type="EMBL" id="CAH9120376.1"/>
    </source>
</evidence>
<dbReference type="AlphaFoldDB" id="A0AAV0EBY6"/>
<feature type="compositionally biased region" description="Basic residues" evidence="1">
    <location>
        <begin position="56"/>
        <end position="73"/>
    </location>
</feature>
<gene>
    <name evidence="2" type="ORF">CEPIT_LOCUS23008</name>
</gene>
<accession>A0AAV0EBY6</accession>
<keyword evidence="3" id="KW-1185">Reference proteome</keyword>
<feature type="region of interest" description="Disordered" evidence="1">
    <location>
        <begin position="209"/>
        <end position="230"/>
    </location>
</feature>
<sequence length="230" mass="24815">MAAMKLVFSRLPGGGYVQLREGYSNLDLLAAVSVADSEMERNRCNNNSLLHPPPPQKKKTSSVVPRNKRSSRRRISDSVLKCVVSAFKKLSIGGGPTGNNQKIRSAARKISRKRVHPQPAAGEAGPMPGRFRDGIRQLAGPDAEIAEENLLMEKEITASDLSLTAEEEMRLATSQDKKVGSLDDVALIATIGGDVVKSEVSLRRCGRRAGKPACHSSSPARGTKFRKVSV</sequence>
<protein>
    <submittedName>
        <fullName evidence="2">Uncharacterized protein</fullName>
    </submittedName>
</protein>
<evidence type="ECO:0000256" key="1">
    <source>
        <dbReference type="SAM" id="MobiDB-lite"/>
    </source>
</evidence>
<name>A0AAV0EBY6_9ASTE</name>
<reference evidence="2" key="1">
    <citation type="submission" date="2022-07" db="EMBL/GenBank/DDBJ databases">
        <authorList>
            <person name="Macas J."/>
            <person name="Novak P."/>
            <person name="Neumann P."/>
        </authorList>
    </citation>
    <scope>NUCLEOTIDE SEQUENCE</scope>
</reference>